<dbReference type="EMBL" id="BTGU01004342">
    <property type="protein sequence ID" value="GMN25679.1"/>
    <property type="molecule type" value="Genomic_DNA"/>
</dbReference>
<sequence>MGWCYFKGNGNKEHNQEVLRRGPIATLFVSGCSIRWWRLRWAVTMGNGGSSGLEKLGSRFSFVIDIRLLFFNLQHNGGCDSDLVVSMLPPLRGRRRRWAASNSDLGLRLG</sequence>
<keyword evidence="5" id="KW-1185">Reference proteome</keyword>
<evidence type="ECO:0000313" key="5">
    <source>
        <dbReference type="Proteomes" id="UP001187192"/>
    </source>
</evidence>
<dbReference type="AlphaFoldDB" id="A0AA87Z5D0"/>
<dbReference type="EMBL" id="BTGU01004344">
    <property type="protein sequence ID" value="GMN25715.1"/>
    <property type="molecule type" value="Genomic_DNA"/>
</dbReference>
<proteinExistence type="predicted"/>
<comment type="caution">
    <text evidence="3">The sequence shown here is derived from an EMBL/GenBank/DDBJ whole genome shotgun (WGS) entry which is preliminary data.</text>
</comment>
<evidence type="ECO:0000313" key="1">
    <source>
        <dbReference type="EMBL" id="GMN25679.1"/>
    </source>
</evidence>
<name>A0AA87Z5D0_FICCA</name>
<evidence type="ECO:0000313" key="4">
    <source>
        <dbReference type="EMBL" id="GMN25735.1"/>
    </source>
</evidence>
<dbReference type="PROSITE" id="PS51257">
    <property type="entry name" value="PROKAR_LIPOPROTEIN"/>
    <property type="match status" value="1"/>
</dbReference>
<protein>
    <submittedName>
        <fullName evidence="3">Uncharacterized protein</fullName>
    </submittedName>
</protein>
<dbReference type="EMBL" id="BTGU01004345">
    <property type="protein sequence ID" value="GMN25735.1"/>
    <property type="molecule type" value="Genomic_DNA"/>
</dbReference>
<evidence type="ECO:0000313" key="2">
    <source>
        <dbReference type="EMBL" id="GMN25698.1"/>
    </source>
</evidence>
<dbReference type="EMBL" id="BTGU01004343">
    <property type="protein sequence ID" value="GMN25698.1"/>
    <property type="molecule type" value="Genomic_DNA"/>
</dbReference>
<gene>
    <name evidence="1" type="ORF">TIFTF001_045974</name>
    <name evidence="2" type="ORF">TIFTF001_045976</name>
    <name evidence="3" type="ORF">TIFTF001_045978</name>
    <name evidence="4" type="ORF">TIFTF001_045980</name>
</gene>
<dbReference type="Proteomes" id="UP001187192">
    <property type="component" value="Unassembled WGS sequence"/>
</dbReference>
<organism evidence="3 5">
    <name type="scientific">Ficus carica</name>
    <name type="common">Common fig</name>
    <dbReference type="NCBI Taxonomy" id="3494"/>
    <lineage>
        <taxon>Eukaryota</taxon>
        <taxon>Viridiplantae</taxon>
        <taxon>Streptophyta</taxon>
        <taxon>Embryophyta</taxon>
        <taxon>Tracheophyta</taxon>
        <taxon>Spermatophyta</taxon>
        <taxon>Magnoliopsida</taxon>
        <taxon>eudicotyledons</taxon>
        <taxon>Gunneridae</taxon>
        <taxon>Pentapetalae</taxon>
        <taxon>rosids</taxon>
        <taxon>fabids</taxon>
        <taxon>Rosales</taxon>
        <taxon>Moraceae</taxon>
        <taxon>Ficeae</taxon>
        <taxon>Ficus</taxon>
    </lineage>
</organism>
<evidence type="ECO:0000313" key="3">
    <source>
        <dbReference type="EMBL" id="GMN25715.1"/>
    </source>
</evidence>
<accession>A0AA87Z5D0</accession>
<reference evidence="3" key="1">
    <citation type="submission" date="2023-07" db="EMBL/GenBank/DDBJ databases">
        <title>draft genome sequence of fig (Ficus carica).</title>
        <authorList>
            <person name="Takahashi T."/>
            <person name="Nishimura K."/>
        </authorList>
    </citation>
    <scope>NUCLEOTIDE SEQUENCE</scope>
</reference>